<keyword evidence="4" id="KW-1185">Reference proteome</keyword>
<reference evidence="3 4" key="1">
    <citation type="journal article" date="2014" name="Curr. Biol.">
        <title>The genome of the clonal raider ant Cerapachys biroi.</title>
        <authorList>
            <person name="Oxley P.R."/>
            <person name="Ji L."/>
            <person name="Fetter-Pruneda I."/>
            <person name="McKenzie S.K."/>
            <person name="Li C."/>
            <person name="Hu H."/>
            <person name="Zhang G."/>
            <person name="Kronauer D.J."/>
        </authorList>
    </citation>
    <scope>NUCLEOTIDE SEQUENCE [LARGE SCALE GENOMIC DNA]</scope>
</reference>
<protein>
    <submittedName>
        <fullName evidence="3">Uncharacterized protein</fullName>
    </submittedName>
</protein>
<evidence type="ECO:0000256" key="2">
    <source>
        <dbReference type="SAM" id="Phobius"/>
    </source>
</evidence>
<evidence type="ECO:0000313" key="4">
    <source>
        <dbReference type="Proteomes" id="UP000053097"/>
    </source>
</evidence>
<dbReference type="EMBL" id="KK107497">
    <property type="protein sequence ID" value="EZA49806.1"/>
    <property type="molecule type" value="Genomic_DNA"/>
</dbReference>
<keyword evidence="2" id="KW-1133">Transmembrane helix</keyword>
<dbReference type="AlphaFoldDB" id="A0A026W2I5"/>
<sequence length="97" mass="10679">MFSKYLVMLTVNLFAVIIGGLIIIASPISDLIKIILSYLILGIGLALDIFFQHYQQTAPEAPAEENSMDAFIPNNRRRPRNGNAAHPIEAQAWGVQG</sequence>
<evidence type="ECO:0000313" key="3">
    <source>
        <dbReference type="EMBL" id="EZA49806.1"/>
    </source>
</evidence>
<feature type="region of interest" description="Disordered" evidence="1">
    <location>
        <begin position="61"/>
        <end position="97"/>
    </location>
</feature>
<keyword evidence="2" id="KW-0472">Membrane</keyword>
<gene>
    <name evidence="3" type="ORF">X777_11962</name>
</gene>
<proteinExistence type="predicted"/>
<feature type="transmembrane region" description="Helical" evidence="2">
    <location>
        <begin position="31"/>
        <end position="51"/>
    </location>
</feature>
<organism evidence="3 4">
    <name type="scientific">Ooceraea biroi</name>
    <name type="common">Clonal raider ant</name>
    <name type="synonym">Cerapachys biroi</name>
    <dbReference type="NCBI Taxonomy" id="2015173"/>
    <lineage>
        <taxon>Eukaryota</taxon>
        <taxon>Metazoa</taxon>
        <taxon>Ecdysozoa</taxon>
        <taxon>Arthropoda</taxon>
        <taxon>Hexapoda</taxon>
        <taxon>Insecta</taxon>
        <taxon>Pterygota</taxon>
        <taxon>Neoptera</taxon>
        <taxon>Endopterygota</taxon>
        <taxon>Hymenoptera</taxon>
        <taxon>Apocrita</taxon>
        <taxon>Aculeata</taxon>
        <taxon>Formicoidea</taxon>
        <taxon>Formicidae</taxon>
        <taxon>Dorylinae</taxon>
        <taxon>Ooceraea</taxon>
    </lineage>
</organism>
<keyword evidence="2" id="KW-0812">Transmembrane</keyword>
<evidence type="ECO:0000256" key="1">
    <source>
        <dbReference type="SAM" id="MobiDB-lite"/>
    </source>
</evidence>
<feature type="transmembrane region" description="Helical" evidence="2">
    <location>
        <begin position="5"/>
        <end position="25"/>
    </location>
</feature>
<name>A0A026W2I5_OOCBI</name>
<accession>A0A026W2I5</accession>
<dbReference type="Proteomes" id="UP000053097">
    <property type="component" value="Unassembled WGS sequence"/>
</dbReference>